<evidence type="ECO:0000313" key="4">
    <source>
        <dbReference type="EMBL" id="SJZ83335.1"/>
    </source>
</evidence>
<dbReference type="RefSeq" id="WP_245318843.1">
    <property type="nucleotide sequence ID" value="NZ_FUXL01000003.1"/>
</dbReference>
<dbReference type="Pfam" id="PF00293">
    <property type="entry name" value="NUDIX"/>
    <property type="match status" value="1"/>
</dbReference>
<name>A0A1T4NVW7_9HYPH</name>
<dbReference type="SUPFAM" id="SSF55811">
    <property type="entry name" value="Nudix"/>
    <property type="match status" value="1"/>
</dbReference>
<evidence type="ECO:0000259" key="3">
    <source>
        <dbReference type="PROSITE" id="PS51462"/>
    </source>
</evidence>
<proteinExistence type="predicted"/>
<keyword evidence="5" id="KW-1185">Reference proteome</keyword>
<reference evidence="4 5" key="1">
    <citation type="submission" date="2017-02" db="EMBL/GenBank/DDBJ databases">
        <authorList>
            <person name="Peterson S.W."/>
        </authorList>
    </citation>
    <scope>NUCLEOTIDE SEQUENCE [LARGE SCALE GENOMIC DNA]</scope>
    <source>
        <strain evidence="4 5">USBA 369</strain>
    </source>
</reference>
<dbReference type="STRING" id="1365950.SAMN05428963_103215"/>
<feature type="domain" description="Nudix hydrolase" evidence="3">
    <location>
        <begin position="21"/>
        <end position="146"/>
    </location>
</feature>
<dbReference type="PANTHER" id="PTHR43046">
    <property type="entry name" value="GDP-MANNOSE MANNOSYL HYDROLASE"/>
    <property type="match status" value="1"/>
</dbReference>
<dbReference type="Proteomes" id="UP000190135">
    <property type="component" value="Unassembled WGS sequence"/>
</dbReference>
<organism evidence="4 5">
    <name type="scientific">Consotaella salsifontis</name>
    <dbReference type="NCBI Taxonomy" id="1365950"/>
    <lineage>
        <taxon>Bacteria</taxon>
        <taxon>Pseudomonadati</taxon>
        <taxon>Pseudomonadota</taxon>
        <taxon>Alphaproteobacteria</taxon>
        <taxon>Hyphomicrobiales</taxon>
        <taxon>Aurantimonadaceae</taxon>
        <taxon>Consotaella</taxon>
    </lineage>
</organism>
<dbReference type="InterPro" id="IPR015797">
    <property type="entry name" value="NUDIX_hydrolase-like_dom_sf"/>
</dbReference>
<dbReference type="Gene3D" id="3.90.79.10">
    <property type="entry name" value="Nucleoside Triphosphate Pyrophosphohydrolase"/>
    <property type="match status" value="1"/>
</dbReference>
<dbReference type="PANTHER" id="PTHR43046:SF14">
    <property type="entry name" value="MUTT_NUDIX FAMILY PROTEIN"/>
    <property type="match status" value="1"/>
</dbReference>
<evidence type="ECO:0000313" key="5">
    <source>
        <dbReference type="Proteomes" id="UP000190135"/>
    </source>
</evidence>
<dbReference type="PROSITE" id="PS51462">
    <property type="entry name" value="NUDIX"/>
    <property type="match status" value="1"/>
</dbReference>
<accession>A0A1T4NVW7</accession>
<dbReference type="InterPro" id="IPR000086">
    <property type="entry name" value="NUDIX_hydrolase_dom"/>
</dbReference>
<keyword evidence="2" id="KW-0378">Hydrolase</keyword>
<comment type="cofactor">
    <cofactor evidence="1">
        <name>Mg(2+)</name>
        <dbReference type="ChEBI" id="CHEBI:18420"/>
    </cofactor>
</comment>
<gene>
    <name evidence="4" type="ORF">SAMN05428963_103215</name>
</gene>
<sequence>MASASKIYLRLMHVAHLLRRPMTLGVRGAAFDAEGRVFLVRHTYVSGWHMPGGGVDRAETAEAALVREMWEEGRITLSGERRLFGVYLNDHASPRDHVLFYRCEGAEQTEAFRPNYEIAEAGFFHPEALPEGTTPGTRRRLAELLHGAPLADRW</sequence>
<protein>
    <submittedName>
        <fullName evidence="4">ADP-ribose pyrophosphatase YjhB, NUDIX family</fullName>
    </submittedName>
</protein>
<dbReference type="AlphaFoldDB" id="A0A1T4NVW7"/>
<evidence type="ECO:0000256" key="2">
    <source>
        <dbReference type="ARBA" id="ARBA00022801"/>
    </source>
</evidence>
<dbReference type="CDD" id="cd04680">
    <property type="entry name" value="NUDIX_Hydrolase"/>
    <property type="match status" value="1"/>
</dbReference>
<dbReference type="GO" id="GO:0016787">
    <property type="term" value="F:hydrolase activity"/>
    <property type="evidence" value="ECO:0007669"/>
    <property type="project" value="UniProtKB-KW"/>
</dbReference>
<dbReference type="EMBL" id="FUXL01000003">
    <property type="protein sequence ID" value="SJZ83335.1"/>
    <property type="molecule type" value="Genomic_DNA"/>
</dbReference>
<evidence type="ECO:0000256" key="1">
    <source>
        <dbReference type="ARBA" id="ARBA00001946"/>
    </source>
</evidence>